<accession>A0A2R4LXR7</accession>
<dbReference type="SUPFAM" id="SSF53807">
    <property type="entry name" value="Helical backbone' metal receptor"/>
    <property type="match status" value="1"/>
</dbReference>
<dbReference type="PROSITE" id="PS50983">
    <property type="entry name" value="FE_B12_PBP"/>
    <property type="match status" value="1"/>
</dbReference>
<dbReference type="PANTHER" id="PTHR30532:SF28">
    <property type="entry name" value="PETROBACTIN-BINDING PROTEIN YCLQ"/>
    <property type="match status" value="1"/>
</dbReference>
<dbReference type="AlphaFoldDB" id="A0A2R4LXR7"/>
<dbReference type="Pfam" id="PF01497">
    <property type="entry name" value="Peripla_BP_2"/>
    <property type="match status" value="1"/>
</dbReference>
<comment type="subcellular location">
    <subcellularLocation>
        <location evidence="1">Cell envelope</location>
    </subcellularLocation>
</comment>
<keyword evidence="4" id="KW-0408">Iron</keyword>
<dbReference type="KEGG" id="cbak:DA792_00325"/>
<sequence>MTALPAAATSQSFLKESKAMFGQLLKGVACAIAFAAPAAAAETQLTTLAGKVTVQPDPTEVITFDLGVLDTLTALGVDVTGVPSPIYVPALEHLDDGTRPRIGTLFEPDYEQVFALKPDLILAGSRTREKIAALEKIAPTVDMSPFSDDIEKVVKTQTTELGALFGKEAKATELVDHLHTSLVTLRALTKDAGKGLIIMTNGPKLSAFGPGSRFGWVHETFGVEPLLDKVEAETHGEAISFEFLHEVNPDWLIVFDRTKATHGDGATADVTLDNELVAQTTAMKKGQVIYVHPADFYIATTGVRSLQDTVDQFIAAFGAAQ</sequence>
<evidence type="ECO:0000259" key="6">
    <source>
        <dbReference type="PROSITE" id="PS50983"/>
    </source>
</evidence>
<proteinExistence type="inferred from homology"/>
<geneLocation type="plasmid" evidence="8">
    <name>pcblh4a</name>
</geneLocation>
<dbReference type="Proteomes" id="UP000241447">
    <property type="component" value="Plasmid pCBLh4a"/>
</dbReference>
<evidence type="ECO:0000256" key="1">
    <source>
        <dbReference type="ARBA" id="ARBA00004196"/>
    </source>
</evidence>
<protein>
    <submittedName>
        <fullName evidence="7">Iron ABC transporter substrate-binding protein</fullName>
    </submittedName>
</protein>
<dbReference type="GO" id="GO:1901678">
    <property type="term" value="P:iron coordination entity transport"/>
    <property type="evidence" value="ECO:0007669"/>
    <property type="project" value="UniProtKB-ARBA"/>
</dbReference>
<keyword evidence="7" id="KW-0614">Plasmid</keyword>
<keyword evidence="3" id="KW-0813">Transport</keyword>
<name>A0A2R4LXR7_9RHOB</name>
<reference evidence="7 8" key="1">
    <citation type="submission" date="2018-03" db="EMBL/GenBank/DDBJ databases">
        <title>The Complete Genome of Celeribacter baekdonensis strain LH4, a Thiosulfate-Oxidizing Alphaproteobacterium Isolated from Gulf of Mexico Continental Slope Sediments.</title>
        <authorList>
            <person name="Flood B.E."/>
            <person name="Bailey J.V."/>
            <person name="Leprich D."/>
        </authorList>
    </citation>
    <scope>NUCLEOTIDE SEQUENCE [LARGE SCALE GENOMIC DNA]</scope>
    <source>
        <strain evidence="7 8">LH4</strain>
        <plasmid evidence="8">Plasmid pcblh4a</plasmid>
    </source>
</reference>
<feature type="domain" description="Fe/B12 periplasmic-binding" evidence="6">
    <location>
        <begin position="60"/>
        <end position="321"/>
    </location>
</feature>
<keyword evidence="5" id="KW-0732">Signal</keyword>
<dbReference type="InterPro" id="IPR051313">
    <property type="entry name" value="Bact_iron-sidero_bind"/>
</dbReference>
<dbReference type="EMBL" id="CP028472">
    <property type="protein sequence ID" value="AVW89695.1"/>
    <property type="molecule type" value="Genomic_DNA"/>
</dbReference>
<evidence type="ECO:0000256" key="5">
    <source>
        <dbReference type="ARBA" id="ARBA00022729"/>
    </source>
</evidence>
<evidence type="ECO:0000313" key="7">
    <source>
        <dbReference type="EMBL" id="AVW89695.1"/>
    </source>
</evidence>
<dbReference type="InterPro" id="IPR002491">
    <property type="entry name" value="ABC_transptr_periplasmic_BD"/>
</dbReference>
<evidence type="ECO:0000256" key="2">
    <source>
        <dbReference type="ARBA" id="ARBA00008814"/>
    </source>
</evidence>
<organism evidence="7 8">
    <name type="scientific">Celeribacter baekdonensis</name>
    <dbReference type="NCBI Taxonomy" id="875171"/>
    <lineage>
        <taxon>Bacteria</taxon>
        <taxon>Pseudomonadati</taxon>
        <taxon>Pseudomonadota</taxon>
        <taxon>Alphaproteobacteria</taxon>
        <taxon>Rhodobacterales</taxon>
        <taxon>Roseobacteraceae</taxon>
        <taxon>Celeribacter</taxon>
    </lineage>
</organism>
<comment type="similarity">
    <text evidence="2">Belongs to the bacterial solute-binding protein 8 family.</text>
</comment>
<evidence type="ECO:0000256" key="4">
    <source>
        <dbReference type="ARBA" id="ARBA00022496"/>
    </source>
</evidence>
<keyword evidence="4" id="KW-0406">Ion transport</keyword>
<dbReference type="CDD" id="cd01140">
    <property type="entry name" value="FatB"/>
    <property type="match status" value="1"/>
</dbReference>
<evidence type="ECO:0000313" key="8">
    <source>
        <dbReference type="Proteomes" id="UP000241447"/>
    </source>
</evidence>
<gene>
    <name evidence="7" type="ORF">DA792_00325</name>
</gene>
<dbReference type="Gene3D" id="3.40.50.1980">
    <property type="entry name" value="Nitrogenase molybdenum iron protein domain"/>
    <property type="match status" value="2"/>
</dbReference>
<evidence type="ECO:0000256" key="3">
    <source>
        <dbReference type="ARBA" id="ARBA00022448"/>
    </source>
</evidence>
<dbReference type="GO" id="GO:0030288">
    <property type="term" value="C:outer membrane-bounded periplasmic space"/>
    <property type="evidence" value="ECO:0007669"/>
    <property type="project" value="TreeGrafter"/>
</dbReference>
<dbReference type="InterPro" id="IPR033870">
    <property type="entry name" value="FatB"/>
</dbReference>
<keyword evidence="4" id="KW-0410">Iron transport</keyword>
<dbReference type="PANTHER" id="PTHR30532">
    <property type="entry name" value="IRON III DICITRATE-BINDING PERIPLASMIC PROTEIN"/>
    <property type="match status" value="1"/>
</dbReference>